<protein>
    <submittedName>
        <fullName evidence="2">Uncharacterized protein conserved in bacteria</fullName>
    </submittedName>
</protein>
<dbReference type="Gene3D" id="3.90.190.10">
    <property type="entry name" value="Protein tyrosine phosphatase superfamily"/>
    <property type="match status" value="1"/>
</dbReference>
<evidence type="ECO:0000313" key="2">
    <source>
        <dbReference type="EMBL" id="STZ76782.1"/>
    </source>
</evidence>
<name>A0A378UJX7_BERDE</name>
<organism evidence="2 3">
    <name type="scientific">Bergeriella denitrificans</name>
    <name type="common">Neisseria denitrificans</name>
    <dbReference type="NCBI Taxonomy" id="494"/>
    <lineage>
        <taxon>Bacteria</taxon>
        <taxon>Pseudomonadati</taxon>
        <taxon>Pseudomonadota</taxon>
        <taxon>Betaproteobacteria</taxon>
        <taxon>Neisseriales</taxon>
        <taxon>Neisseriaceae</taxon>
        <taxon>Bergeriella</taxon>
    </lineage>
</organism>
<keyword evidence="3" id="KW-1185">Reference proteome</keyword>
<evidence type="ECO:0000313" key="3">
    <source>
        <dbReference type="Proteomes" id="UP000254651"/>
    </source>
</evidence>
<dbReference type="RefSeq" id="WP_066077685.1">
    <property type="nucleotide sequence ID" value="NZ_CP181246.1"/>
</dbReference>
<dbReference type="InterPro" id="IPR029021">
    <property type="entry name" value="Prot-tyrosine_phosphatase-like"/>
</dbReference>
<dbReference type="EMBL" id="UGQS01000002">
    <property type="protein sequence ID" value="STZ76782.1"/>
    <property type="molecule type" value="Genomic_DNA"/>
</dbReference>
<accession>A0A378UJX7</accession>
<gene>
    <name evidence="2" type="ORF">NCTC10295_01566</name>
</gene>
<dbReference type="NCBIfam" id="TIGR01244">
    <property type="entry name" value="TIGR01244 family sulfur transferase"/>
    <property type="match status" value="1"/>
</dbReference>
<proteinExistence type="predicted"/>
<dbReference type="CDD" id="cd14503">
    <property type="entry name" value="PTP-bact"/>
    <property type="match status" value="1"/>
</dbReference>
<dbReference type="Pfam" id="PF04273">
    <property type="entry name" value="BLH_phosphatase"/>
    <property type="match status" value="1"/>
</dbReference>
<evidence type="ECO:0000259" key="1">
    <source>
        <dbReference type="Pfam" id="PF04273"/>
    </source>
</evidence>
<dbReference type="Proteomes" id="UP000254651">
    <property type="component" value="Unassembled WGS sequence"/>
</dbReference>
<dbReference type="AlphaFoldDB" id="A0A378UJX7"/>
<feature type="domain" description="Beta-lactamase hydrolase-like protein phosphatase-like" evidence="1">
    <location>
        <begin position="6"/>
        <end position="110"/>
    </location>
</feature>
<sequence length="145" mass="15453">MAILKISENLYISPQLHESDAQQAAALGIRSVVCNRPDGEEEGQPAVAEVQAWLAQAGIAEFHHQPVVAPSITAEDVARFQALTAQAAQPVLAYCRTGTRCSLLWAYHQVQHGMDVAAAKAAAAQAGVNLDNFDSRLQHAAEQGL</sequence>
<dbReference type="GO" id="GO:0016787">
    <property type="term" value="F:hydrolase activity"/>
    <property type="evidence" value="ECO:0007669"/>
    <property type="project" value="InterPro"/>
</dbReference>
<dbReference type="SUPFAM" id="SSF52799">
    <property type="entry name" value="(Phosphotyrosine protein) phosphatases II"/>
    <property type="match status" value="1"/>
</dbReference>
<reference evidence="2 3" key="1">
    <citation type="submission" date="2018-06" db="EMBL/GenBank/DDBJ databases">
        <authorList>
            <consortium name="Pathogen Informatics"/>
            <person name="Doyle S."/>
        </authorList>
    </citation>
    <scope>NUCLEOTIDE SEQUENCE [LARGE SCALE GENOMIC DNA]</scope>
    <source>
        <strain evidence="2 3">NCTC10295</strain>
    </source>
</reference>
<dbReference type="InterPro" id="IPR005939">
    <property type="entry name" value="BLH_phosphatase-like"/>
</dbReference>